<sequence>MITIDTLMTVADGNPYDINNYLDNKYKPRRTDVIMEDVDILKGHTISYDLLGNNCKHFVTFLRYGQSESKQAVDFMKKFLVSILAMLGVASLTLAPKTDNK</sequence>
<reference evidence="7" key="3">
    <citation type="submission" date="2025-09" db="UniProtKB">
        <authorList>
            <consortium name="Ensembl"/>
        </authorList>
    </citation>
    <scope>IDENTIFICATION</scope>
</reference>
<dbReference type="PANTHER" id="PTHR13943:SF31">
    <property type="entry name" value="PHOSPHOLIPASE A AND ACYLTRANSFERASE 3"/>
    <property type="match status" value="1"/>
</dbReference>
<keyword evidence="5" id="KW-1133">Transmembrane helix</keyword>
<keyword evidence="5" id="KW-0472">Membrane</keyword>
<organism evidence="7 8">
    <name type="scientific">Oncorhynchus tshawytscha</name>
    <name type="common">Chinook salmon</name>
    <name type="synonym">Salmo tshawytscha</name>
    <dbReference type="NCBI Taxonomy" id="74940"/>
    <lineage>
        <taxon>Eukaryota</taxon>
        <taxon>Metazoa</taxon>
        <taxon>Chordata</taxon>
        <taxon>Craniata</taxon>
        <taxon>Vertebrata</taxon>
        <taxon>Euteleostomi</taxon>
        <taxon>Actinopterygii</taxon>
        <taxon>Neopterygii</taxon>
        <taxon>Teleostei</taxon>
        <taxon>Protacanthopterygii</taxon>
        <taxon>Salmoniformes</taxon>
        <taxon>Salmonidae</taxon>
        <taxon>Salmoninae</taxon>
        <taxon>Oncorhynchus</taxon>
    </lineage>
</organism>
<evidence type="ECO:0000256" key="4">
    <source>
        <dbReference type="ARBA" id="ARBA00023098"/>
    </source>
</evidence>
<keyword evidence="8" id="KW-1185">Reference proteome</keyword>
<evidence type="ECO:0000313" key="7">
    <source>
        <dbReference type="Ensembl" id="ENSOTSP00005149392.1"/>
    </source>
</evidence>
<evidence type="ECO:0000256" key="5">
    <source>
        <dbReference type="SAM" id="Phobius"/>
    </source>
</evidence>
<protein>
    <recommendedName>
        <fullName evidence="6">LRAT domain-containing protein</fullName>
    </recommendedName>
</protein>
<dbReference type="InterPro" id="IPR007053">
    <property type="entry name" value="LRAT_dom"/>
</dbReference>
<accession>A0AAZ3S8I6</accession>
<evidence type="ECO:0000259" key="6">
    <source>
        <dbReference type="PROSITE" id="PS51934"/>
    </source>
</evidence>
<dbReference type="GO" id="GO:0008970">
    <property type="term" value="F:phospholipase A1 activity"/>
    <property type="evidence" value="ECO:0007669"/>
    <property type="project" value="TreeGrafter"/>
</dbReference>
<dbReference type="GO" id="GO:0016410">
    <property type="term" value="F:N-acyltransferase activity"/>
    <property type="evidence" value="ECO:0007669"/>
    <property type="project" value="TreeGrafter"/>
</dbReference>
<keyword evidence="5" id="KW-0812">Transmembrane</keyword>
<dbReference type="Pfam" id="PF04970">
    <property type="entry name" value="LRAT"/>
    <property type="match status" value="1"/>
</dbReference>
<dbReference type="PROSITE" id="PS51934">
    <property type="entry name" value="LRAT"/>
    <property type="match status" value="1"/>
</dbReference>
<proteinExistence type="inferred from homology"/>
<dbReference type="Proteomes" id="UP000694402">
    <property type="component" value="Unassembled WGS sequence"/>
</dbReference>
<dbReference type="Gene3D" id="3.90.1720.10">
    <property type="entry name" value="endopeptidase domain like (from Nostoc punctiforme)"/>
    <property type="match status" value="1"/>
</dbReference>
<dbReference type="Ensembl" id="ENSOTST00005189455.1">
    <property type="protein sequence ID" value="ENSOTSP00005149392.1"/>
    <property type="gene ID" value="ENSOTSG00005057208.1"/>
</dbReference>
<dbReference type="GO" id="GO:0070292">
    <property type="term" value="P:N-acylphosphatidylethanolamine metabolic process"/>
    <property type="evidence" value="ECO:0007669"/>
    <property type="project" value="TreeGrafter"/>
</dbReference>
<dbReference type="PANTHER" id="PTHR13943">
    <property type="entry name" value="HRAS-LIKE SUPPRESSOR - RELATED"/>
    <property type="match status" value="1"/>
</dbReference>
<keyword evidence="3" id="KW-0378">Hydrolase</keyword>
<evidence type="ECO:0000256" key="1">
    <source>
        <dbReference type="ARBA" id="ARBA00007824"/>
    </source>
</evidence>
<evidence type="ECO:0000256" key="2">
    <source>
        <dbReference type="ARBA" id="ARBA00022679"/>
    </source>
</evidence>
<dbReference type="InterPro" id="IPR051496">
    <property type="entry name" value="H-rev107_PLA/AT"/>
</dbReference>
<dbReference type="AlphaFoldDB" id="A0AAZ3S8I6"/>
<dbReference type="GeneTree" id="ENSGT00970000197087"/>
<reference evidence="7" key="2">
    <citation type="submission" date="2025-08" db="UniProtKB">
        <authorList>
            <consortium name="Ensembl"/>
        </authorList>
    </citation>
    <scope>IDENTIFICATION</scope>
</reference>
<feature type="domain" description="LRAT" evidence="6">
    <location>
        <begin position="1"/>
        <end position="71"/>
    </location>
</feature>
<keyword evidence="2" id="KW-0808">Transferase</keyword>
<evidence type="ECO:0000256" key="3">
    <source>
        <dbReference type="ARBA" id="ARBA00022801"/>
    </source>
</evidence>
<feature type="transmembrane region" description="Helical" evidence="5">
    <location>
        <begin position="79"/>
        <end position="96"/>
    </location>
</feature>
<comment type="similarity">
    <text evidence="1">Belongs to the H-rev107 family.</text>
</comment>
<name>A0AAZ3S8I6_ONCTS</name>
<dbReference type="GO" id="GO:0004623">
    <property type="term" value="F:phospholipase A2 activity"/>
    <property type="evidence" value="ECO:0007669"/>
    <property type="project" value="TreeGrafter"/>
</dbReference>
<evidence type="ECO:0000313" key="8">
    <source>
        <dbReference type="Proteomes" id="UP000694402"/>
    </source>
</evidence>
<reference evidence="8" key="1">
    <citation type="journal article" date="2018" name="PLoS ONE">
        <title>Chinook salmon (Oncorhynchus tshawytscha) genome and transcriptome.</title>
        <authorList>
            <person name="Christensen K.A."/>
            <person name="Leong J.S."/>
            <person name="Sakhrani D."/>
            <person name="Biagi C.A."/>
            <person name="Minkley D.R."/>
            <person name="Withler R.E."/>
            <person name="Rondeau E.B."/>
            <person name="Koop B.F."/>
            <person name="Devlin R.H."/>
        </authorList>
    </citation>
    <scope>NUCLEOTIDE SEQUENCE [LARGE SCALE GENOMIC DNA]</scope>
</reference>
<keyword evidence="4" id="KW-0443">Lipid metabolism</keyword>
<dbReference type="GO" id="GO:0005737">
    <property type="term" value="C:cytoplasm"/>
    <property type="evidence" value="ECO:0007669"/>
    <property type="project" value="TreeGrafter"/>
</dbReference>